<dbReference type="AlphaFoldDB" id="A0A162FNM4"/>
<comment type="caution">
    <text evidence="1">The sequence shown here is derived from an EMBL/GenBank/DDBJ whole genome shotgun (WGS) entry which is preliminary data.</text>
</comment>
<proteinExistence type="predicted"/>
<keyword evidence="2" id="KW-1185">Reference proteome</keyword>
<protein>
    <submittedName>
        <fullName evidence="1">Uncharacterized protein</fullName>
    </submittedName>
</protein>
<evidence type="ECO:0000313" key="2">
    <source>
        <dbReference type="Proteomes" id="UP000077245"/>
    </source>
</evidence>
<dbReference type="PATRIC" id="fig|49547.3.peg.981"/>
<gene>
    <name evidence="1" type="ORF">MBCUR_09120</name>
</gene>
<sequence length="70" mass="8091">MTTITIPLSKSIIEKIEGKTIKESNLNQNGDLELKIEECEFWDNMVELKQEIDEGKGIEVDVDKLEKHFL</sequence>
<evidence type="ECO:0000313" key="1">
    <source>
        <dbReference type="EMBL" id="KZX12770.1"/>
    </source>
</evidence>
<name>A0A162FNM4_9EURY</name>
<accession>A0A162FNM4</accession>
<organism evidence="1 2">
    <name type="scientific">Methanobrevibacter curvatus</name>
    <dbReference type="NCBI Taxonomy" id="49547"/>
    <lineage>
        <taxon>Archaea</taxon>
        <taxon>Methanobacteriati</taxon>
        <taxon>Methanobacteriota</taxon>
        <taxon>Methanomada group</taxon>
        <taxon>Methanobacteria</taxon>
        <taxon>Methanobacteriales</taxon>
        <taxon>Methanobacteriaceae</taxon>
        <taxon>Methanobrevibacter</taxon>
    </lineage>
</organism>
<dbReference type="STRING" id="49547.MBCUR_09120"/>
<dbReference type="EMBL" id="LWMV01000161">
    <property type="protein sequence ID" value="KZX12770.1"/>
    <property type="molecule type" value="Genomic_DNA"/>
</dbReference>
<dbReference type="Proteomes" id="UP000077245">
    <property type="component" value="Unassembled WGS sequence"/>
</dbReference>
<dbReference type="RefSeq" id="WP_067090786.1">
    <property type="nucleotide sequence ID" value="NZ_LWMV01000161.1"/>
</dbReference>
<reference evidence="1 2" key="1">
    <citation type="submission" date="2016-04" db="EMBL/GenBank/DDBJ databases">
        <title>Genome sequence of Methanobrevibacter curvatus DSM 11111.</title>
        <authorList>
            <person name="Poehlein A."/>
            <person name="Seedorf H."/>
            <person name="Daniel R."/>
        </authorList>
    </citation>
    <scope>NUCLEOTIDE SEQUENCE [LARGE SCALE GENOMIC DNA]</scope>
    <source>
        <strain evidence="1 2">DSM 11111</strain>
    </source>
</reference>